<dbReference type="WBParaSite" id="SCUD_0002150801-mRNA-1">
    <property type="protein sequence ID" value="SCUD_0002150801-mRNA-1"/>
    <property type="gene ID" value="SCUD_0002150801"/>
</dbReference>
<evidence type="ECO:0000313" key="3">
    <source>
        <dbReference type="WBParaSite" id="SCUD_0002150801-mRNA-1"/>
    </source>
</evidence>
<reference evidence="1 2" key="2">
    <citation type="submission" date="2018-11" db="EMBL/GenBank/DDBJ databases">
        <authorList>
            <consortium name="Pathogen Informatics"/>
        </authorList>
    </citation>
    <scope>NUCLEOTIDE SEQUENCE [LARGE SCALE GENOMIC DNA]</scope>
    <source>
        <strain evidence="1">Dakar</strain>
        <strain evidence="2">Dakar, Senegal</strain>
    </source>
</reference>
<evidence type="ECO:0000313" key="1">
    <source>
        <dbReference type="EMBL" id="VDP75628.1"/>
    </source>
</evidence>
<dbReference type="EMBL" id="UZAK01046692">
    <property type="protein sequence ID" value="VDP75628.1"/>
    <property type="molecule type" value="Genomic_DNA"/>
</dbReference>
<sequence>MNSCYYDNRIQDMDDWQYMHLESWPIFPERHIQYMHRFQ</sequence>
<dbReference type="AlphaFoldDB" id="A0A183L2F2"/>
<name>A0A183L2F2_9TREM</name>
<evidence type="ECO:0000313" key="2">
    <source>
        <dbReference type="Proteomes" id="UP000279833"/>
    </source>
</evidence>
<keyword evidence="2" id="KW-1185">Reference proteome</keyword>
<reference evidence="3" key="1">
    <citation type="submission" date="2016-06" db="UniProtKB">
        <authorList>
            <consortium name="WormBaseParasite"/>
        </authorList>
    </citation>
    <scope>IDENTIFICATION</scope>
</reference>
<organism evidence="3">
    <name type="scientific">Schistosoma curassoni</name>
    <dbReference type="NCBI Taxonomy" id="6186"/>
    <lineage>
        <taxon>Eukaryota</taxon>
        <taxon>Metazoa</taxon>
        <taxon>Spiralia</taxon>
        <taxon>Lophotrochozoa</taxon>
        <taxon>Platyhelminthes</taxon>
        <taxon>Trematoda</taxon>
        <taxon>Digenea</taxon>
        <taxon>Strigeidida</taxon>
        <taxon>Schistosomatoidea</taxon>
        <taxon>Schistosomatidae</taxon>
        <taxon>Schistosoma</taxon>
    </lineage>
</organism>
<proteinExistence type="predicted"/>
<protein>
    <submittedName>
        <fullName evidence="3">SAM-dependent methyltransferase</fullName>
    </submittedName>
</protein>
<accession>A0A183L2F2</accession>
<dbReference type="Proteomes" id="UP000279833">
    <property type="component" value="Unassembled WGS sequence"/>
</dbReference>
<gene>
    <name evidence="1" type="ORF">SCUD_LOCUS21505</name>
</gene>